<gene>
    <name evidence="1" type="ORF">RQP53_03670</name>
</gene>
<evidence type="ECO:0000313" key="1">
    <source>
        <dbReference type="EMBL" id="MDT8998372.1"/>
    </source>
</evidence>
<dbReference type="Proteomes" id="UP001246372">
    <property type="component" value="Unassembled WGS sequence"/>
</dbReference>
<sequence>MIYTPRDGSVADRYLTWLRANPLEELTALEIAQRFGTSSASIPALLASALQSKMLTRQRDAQGNMVYIAGPELARVRPAQAPAAAKEGAVPVLTAATTLTWPAEVPPLDLVIPVMATGKPASKSPTPLLDLNAITVRRGIPAPVTRESIQRAFFKLLDRLDAPSSGADVQSHYRAPLQRAIRQYVAQAPHQDKRFCLLPSDQGKAFFLLYREA</sequence>
<protein>
    <recommendedName>
        <fullName evidence="3">MarR family transcriptional regulator</fullName>
    </recommendedName>
</protein>
<dbReference type="EMBL" id="JAVXZY010000001">
    <property type="protein sequence ID" value="MDT8998372.1"/>
    <property type="molecule type" value="Genomic_DNA"/>
</dbReference>
<dbReference type="RefSeq" id="WP_315648692.1">
    <property type="nucleotide sequence ID" value="NZ_JAVXZY010000001.1"/>
</dbReference>
<reference evidence="1" key="1">
    <citation type="submission" date="2023-09" db="EMBL/GenBank/DDBJ databases">
        <title>Paucibacter sp. APW11 Genome sequencing and assembly.</title>
        <authorList>
            <person name="Kim I."/>
        </authorList>
    </citation>
    <scope>NUCLEOTIDE SEQUENCE</scope>
    <source>
        <strain evidence="1">APW11</strain>
    </source>
</reference>
<comment type="caution">
    <text evidence="1">The sequence shown here is derived from an EMBL/GenBank/DDBJ whole genome shotgun (WGS) entry which is preliminary data.</text>
</comment>
<keyword evidence="2" id="KW-1185">Reference proteome</keyword>
<evidence type="ECO:0000313" key="2">
    <source>
        <dbReference type="Proteomes" id="UP001246372"/>
    </source>
</evidence>
<evidence type="ECO:0008006" key="3">
    <source>
        <dbReference type="Google" id="ProtNLM"/>
    </source>
</evidence>
<organism evidence="1 2">
    <name type="scientific">Roseateles aquae</name>
    <dbReference type="NCBI Taxonomy" id="3077235"/>
    <lineage>
        <taxon>Bacteria</taxon>
        <taxon>Pseudomonadati</taxon>
        <taxon>Pseudomonadota</taxon>
        <taxon>Betaproteobacteria</taxon>
        <taxon>Burkholderiales</taxon>
        <taxon>Sphaerotilaceae</taxon>
        <taxon>Roseateles</taxon>
    </lineage>
</organism>
<proteinExistence type="predicted"/>
<accession>A0ABU3P740</accession>
<name>A0ABU3P740_9BURK</name>